<name>A0A6A6YFU7_9PEZI</name>
<dbReference type="PANTHER" id="PTHR39596">
    <property type="match status" value="1"/>
</dbReference>
<dbReference type="OrthoDB" id="2426273at2759"/>
<dbReference type="RefSeq" id="XP_033574433.1">
    <property type="nucleotide sequence ID" value="XM_033725771.1"/>
</dbReference>
<organism evidence="2">
    <name type="scientific">Mytilinidion resinicola</name>
    <dbReference type="NCBI Taxonomy" id="574789"/>
    <lineage>
        <taxon>Eukaryota</taxon>
        <taxon>Fungi</taxon>
        <taxon>Dikarya</taxon>
        <taxon>Ascomycota</taxon>
        <taxon>Pezizomycotina</taxon>
        <taxon>Dothideomycetes</taxon>
        <taxon>Pleosporomycetidae</taxon>
        <taxon>Mytilinidiales</taxon>
        <taxon>Mytilinidiaceae</taxon>
        <taxon>Mytilinidion</taxon>
    </lineage>
</organism>
<dbReference type="PANTHER" id="PTHR39596:SF2">
    <property type="entry name" value="HET DOMAIN PROTEIN (AFU_ORTHOLOGUE AFUA_1G17550)-RELATED"/>
    <property type="match status" value="1"/>
</dbReference>
<dbReference type="GeneID" id="54466664"/>
<dbReference type="Proteomes" id="UP000504636">
    <property type="component" value="Unplaced"/>
</dbReference>
<protein>
    <recommendedName>
        <fullName evidence="1">Heterokaryon incompatibility domain-containing protein</fullName>
    </recommendedName>
</protein>
<dbReference type="InterPro" id="IPR010730">
    <property type="entry name" value="HET"/>
</dbReference>
<dbReference type="AlphaFoldDB" id="A0A6A6YFU7"/>
<gene>
    <name evidence="2 4" type="ORF">BDZ99DRAFT_523082</name>
</gene>
<evidence type="ECO:0000313" key="3">
    <source>
        <dbReference type="Proteomes" id="UP000504636"/>
    </source>
</evidence>
<sequence>MSPFRPPRALDEDHRECTATKCSIKGGLLQPFHRTADCQCHDVSVPLEQVTTIVAEGGIPLIRITRPLSGGLELEVVPYGRTSLFTAVSHVWADRQFGSAMNALPECQVEYLDSVLAALPRDVEHWHLRDWYQKMLSSSGSVDGIEPPSRTHYLFWLDAFCIPQDTQHDDLKHKAIEWVNLIYAAAWHTLVFDAGLQKLDAG</sequence>
<reference evidence="4" key="2">
    <citation type="submission" date="2020-04" db="EMBL/GenBank/DDBJ databases">
        <authorList>
            <consortium name="NCBI Genome Project"/>
        </authorList>
    </citation>
    <scope>NUCLEOTIDE SEQUENCE</scope>
    <source>
        <strain evidence="4">CBS 304.34</strain>
    </source>
</reference>
<evidence type="ECO:0000313" key="4">
    <source>
        <dbReference type="RefSeq" id="XP_033574433.1"/>
    </source>
</evidence>
<dbReference type="Pfam" id="PF06985">
    <property type="entry name" value="HET"/>
    <property type="match status" value="1"/>
</dbReference>
<evidence type="ECO:0000259" key="1">
    <source>
        <dbReference type="Pfam" id="PF06985"/>
    </source>
</evidence>
<evidence type="ECO:0000313" key="2">
    <source>
        <dbReference type="EMBL" id="KAF2807469.1"/>
    </source>
</evidence>
<dbReference type="EMBL" id="MU003705">
    <property type="protein sequence ID" value="KAF2807469.1"/>
    <property type="molecule type" value="Genomic_DNA"/>
</dbReference>
<feature type="domain" description="Heterokaryon incompatibility" evidence="1">
    <location>
        <begin position="85"/>
        <end position="192"/>
    </location>
</feature>
<proteinExistence type="predicted"/>
<reference evidence="2 4" key="1">
    <citation type="journal article" date="2020" name="Stud. Mycol.">
        <title>101 Dothideomycetes genomes: a test case for predicting lifestyles and emergence of pathogens.</title>
        <authorList>
            <person name="Haridas S."/>
            <person name="Albert R."/>
            <person name="Binder M."/>
            <person name="Bloem J."/>
            <person name="Labutti K."/>
            <person name="Salamov A."/>
            <person name="Andreopoulos B."/>
            <person name="Baker S."/>
            <person name="Barry K."/>
            <person name="Bills G."/>
            <person name="Bluhm B."/>
            <person name="Cannon C."/>
            <person name="Castanera R."/>
            <person name="Culley D."/>
            <person name="Daum C."/>
            <person name="Ezra D."/>
            <person name="Gonzalez J."/>
            <person name="Henrissat B."/>
            <person name="Kuo A."/>
            <person name="Liang C."/>
            <person name="Lipzen A."/>
            <person name="Lutzoni F."/>
            <person name="Magnuson J."/>
            <person name="Mondo S."/>
            <person name="Nolan M."/>
            <person name="Ohm R."/>
            <person name="Pangilinan J."/>
            <person name="Park H.-J."/>
            <person name="Ramirez L."/>
            <person name="Alfaro M."/>
            <person name="Sun H."/>
            <person name="Tritt A."/>
            <person name="Yoshinaga Y."/>
            <person name="Zwiers L.-H."/>
            <person name="Turgeon B."/>
            <person name="Goodwin S."/>
            <person name="Spatafora J."/>
            <person name="Crous P."/>
            <person name="Grigoriev I."/>
        </authorList>
    </citation>
    <scope>NUCLEOTIDE SEQUENCE</scope>
    <source>
        <strain evidence="2 4">CBS 304.34</strain>
    </source>
</reference>
<accession>A0A6A6YFU7</accession>
<keyword evidence="3" id="KW-1185">Reference proteome</keyword>
<reference evidence="4" key="3">
    <citation type="submission" date="2025-04" db="UniProtKB">
        <authorList>
            <consortium name="RefSeq"/>
        </authorList>
    </citation>
    <scope>IDENTIFICATION</scope>
    <source>
        <strain evidence="4">CBS 304.34</strain>
    </source>
</reference>